<protein>
    <submittedName>
        <fullName evidence="1">Uncharacterized protein</fullName>
    </submittedName>
</protein>
<sequence>MSHQSEYNVNEPLKPEFIQSNKSNKPVSEVNKEVLYIITTQYKKDLKPFELYAKKKLPHNTVYVHGIFETKTNSQIYTKEEAIKTIQNKIKTAKIKAKYTPAIWWRKEIKKFKGTVIYIGIDFFIEGNDEHGCIVEERPNGDQEVYYTIGQTYPERFVKGAKDKGWVKPNVGRVTVSKIRAKECPGIDHKNPWKGKKYDSSKGHFLMDRQDIIMEALSFKLGLDYDRADPPNWRNNELSTIPYYLN</sequence>
<name>A0A2T3Z6K0_TRIA4</name>
<evidence type="ECO:0000313" key="2">
    <source>
        <dbReference type="Proteomes" id="UP000240493"/>
    </source>
</evidence>
<dbReference type="EMBL" id="KZ679263">
    <property type="protein sequence ID" value="PTB40424.1"/>
    <property type="molecule type" value="Genomic_DNA"/>
</dbReference>
<evidence type="ECO:0000313" key="1">
    <source>
        <dbReference type="EMBL" id="PTB40424.1"/>
    </source>
</evidence>
<dbReference type="Proteomes" id="UP000240493">
    <property type="component" value="Unassembled WGS sequence"/>
</dbReference>
<accession>A0A2T3Z6K0</accession>
<organism evidence="1 2">
    <name type="scientific">Trichoderma asperellum (strain ATCC 204424 / CBS 433.97 / NBRC 101777)</name>
    <dbReference type="NCBI Taxonomy" id="1042311"/>
    <lineage>
        <taxon>Eukaryota</taxon>
        <taxon>Fungi</taxon>
        <taxon>Dikarya</taxon>
        <taxon>Ascomycota</taxon>
        <taxon>Pezizomycotina</taxon>
        <taxon>Sordariomycetes</taxon>
        <taxon>Hypocreomycetidae</taxon>
        <taxon>Hypocreales</taxon>
        <taxon>Hypocreaceae</taxon>
        <taxon>Trichoderma</taxon>
    </lineage>
</organism>
<gene>
    <name evidence="1" type="ORF">M441DRAFT_48264</name>
</gene>
<keyword evidence="2" id="KW-1185">Reference proteome</keyword>
<reference evidence="1 2" key="1">
    <citation type="submission" date="2016-07" db="EMBL/GenBank/DDBJ databases">
        <title>Multiple horizontal gene transfer events from other fungi enriched the ability of initially mycotrophic Trichoderma (Ascomycota) to feed on dead plant biomass.</title>
        <authorList>
            <consortium name="DOE Joint Genome Institute"/>
            <person name="Aerts A."/>
            <person name="Atanasova L."/>
            <person name="Chenthamara K."/>
            <person name="Zhang J."/>
            <person name="Grujic M."/>
            <person name="Henrissat B."/>
            <person name="Kuo A."/>
            <person name="Salamov A."/>
            <person name="Lipzen A."/>
            <person name="Labutti K."/>
            <person name="Barry K."/>
            <person name="Miao Y."/>
            <person name="Rahimi M.J."/>
            <person name="Shen Q."/>
            <person name="Grigoriev I.V."/>
            <person name="Kubicek C.P."/>
            <person name="Druzhinina I.S."/>
        </authorList>
    </citation>
    <scope>NUCLEOTIDE SEQUENCE [LARGE SCALE GENOMIC DNA]</scope>
    <source>
        <strain evidence="1 2">CBS 433.97</strain>
    </source>
</reference>
<dbReference type="AlphaFoldDB" id="A0A2T3Z6K0"/>
<proteinExistence type="predicted"/>